<keyword evidence="2" id="KW-0812">Transmembrane</keyword>
<evidence type="ECO:0000313" key="3">
    <source>
        <dbReference type="EMBL" id="MBA2174953.1"/>
    </source>
</evidence>
<evidence type="ECO:0000313" key="4">
    <source>
        <dbReference type="Proteomes" id="UP000571017"/>
    </source>
</evidence>
<keyword evidence="2" id="KW-0472">Membrane</keyword>
<name>A0A838CSW0_9BACI</name>
<feature type="region of interest" description="Disordered" evidence="1">
    <location>
        <begin position="121"/>
        <end position="159"/>
    </location>
</feature>
<keyword evidence="4" id="KW-1185">Reference proteome</keyword>
<dbReference type="EMBL" id="JACEFG010000002">
    <property type="protein sequence ID" value="MBA2174953.1"/>
    <property type="molecule type" value="Genomic_DNA"/>
</dbReference>
<proteinExistence type="predicted"/>
<feature type="transmembrane region" description="Helical" evidence="2">
    <location>
        <begin position="19"/>
        <end position="36"/>
    </location>
</feature>
<protein>
    <recommendedName>
        <fullName evidence="5">Gas vesicle protein</fullName>
    </recommendedName>
</protein>
<accession>A0A838CSW0</accession>
<feature type="compositionally biased region" description="Basic and acidic residues" evidence="1">
    <location>
        <begin position="42"/>
        <end position="53"/>
    </location>
</feature>
<dbReference type="RefSeq" id="WP_181472004.1">
    <property type="nucleotide sequence ID" value="NZ_JACEFG010000002.1"/>
</dbReference>
<reference evidence="3 4" key="1">
    <citation type="journal article" date="2004" name="Extremophiles">
        <title>Halobacillus locisalis sp. nov., a halophilic bacterium isolated from a marine solar saltern of the Yellow Sea in Korea.</title>
        <authorList>
            <person name="Yoon J.H."/>
            <person name="Kang K.H."/>
            <person name="Oh T.K."/>
            <person name="Park Y.H."/>
        </authorList>
    </citation>
    <scope>NUCLEOTIDE SEQUENCE [LARGE SCALE GENOMIC DNA]</scope>
    <source>
        <strain evidence="3 4">KCTC 3788</strain>
    </source>
</reference>
<evidence type="ECO:0000256" key="2">
    <source>
        <dbReference type="SAM" id="Phobius"/>
    </source>
</evidence>
<feature type="compositionally biased region" description="Basic and acidic residues" evidence="1">
    <location>
        <begin position="121"/>
        <end position="153"/>
    </location>
</feature>
<evidence type="ECO:0008006" key="5">
    <source>
        <dbReference type="Google" id="ProtNLM"/>
    </source>
</evidence>
<gene>
    <name evidence="3" type="ORF">H0266_08620</name>
</gene>
<feature type="region of interest" description="Disordered" evidence="1">
    <location>
        <begin position="42"/>
        <end position="64"/>
    </location>
</feature>
<keyword evidence="2" id="KW-1133">Transmembrane helix</keyword>
<dbReference type="AlphaFoldDB" id="A0A838CSW0"/>
<comment type="caution">
    <text evidence="3">The sequence shown here is derived from an EMBL/GenBank/DDBJ whole genome shotgun (WGS) entry which is preliminary data.</text>
</comment>
<organism evidence="3 4">
    <name type="scientific">Halobacillus locisalis</name>
    <dbReference type="NCBI Taxonomy" id="220753"/>
    <lineage>
        <taxon>Bacteria</taxon>
        <taxon>Bacillati</taxon>
        <taxon>Bacillota</taxon>
        <taxon>Bacilli</taxon>
        <taxon>Bacillales</taxon>
        <taxon>Bacillaceae</taxon>
        <taxon>Halobacillus</taxon>
    </lineage>
</organism>
<sequence length="159" mass="17716">MNQQQHPQQNQQTKSNKKLPLAILAGAVVGGAIILIKDSEERKQLKERSRSTKDAISGYASDVKEDPVAEKDALVTKVRKFVSVANEAISTIQEVYNNQGKEIQDKVKDIKEESEEIIDTAKEAGEELQETSEKVQDELSESEENKPADEKVVEVNPRV</sequence>
<dbReference type="Proteomes" id="UP000571017">
    <property type="component" value="Unassembled WGS sequence"/>
</dbReference>
<evidence type="ECO:0000256" key="1">
    <source>
        <dbReference type="SAM" id="MobiDB-lite"/>
    </source>
</evidence>